<sequence>MGAFLRKCCRVNTFKLGVLIRNYWNPDV</sequence>
<accession>A0A2P2PAR8</accession>
<organism evidence="1">
    <name type="scientific">Rhizophora mucronata</name>
    <name type="common">Asiatic mangrove</name>
    <dbReference type="NCBI Taxonomy" id="61149"/>
    <lineage>
        <taxon>Eukaryota</taxon>
        <taxon>Viridiplantae</taxon>
        <taxon>Streptophyta</taxon>
        <taxon>Embryophyta</taxon>
        <taxon>Tracheophyta</taxon>
        <taxon>Spermatophyta</taxon>
        <taxon>Magnoliopsida</taxon>
        <taxon>eudicotyledons</taxon>
        <taxon>Gunneridae</taxon>
        <taxon>Pentapetalae</taxon>
        <taxon>rosids</taxon>
        <taxon>fabids</taxon>
        <taxon>Malpighiales</taxon>
        <taxon>Rhizophoraceae</taxon>
        <taxon>Rhizophora</taxon>
    </lineage>
</organism>
<evidence type="ECO:0000313" key="1">
    <source>
        <dbReference type="EMBL" id="MBX51858.1"/>
    </source>
</evidence>
<reference evidence="1" key="1">
    <citation type="submission" date="2018-02" db="EMBL/GenBank/DDBJ databases">
        <title>Rhizophora mucronata_Transcriptome.</title>
        <authorList>
            <person name="Meera S.P."/>
            <person name="Sreeshan A."/>
            <person name="Augustine A."/>
        </authorList>
    </citation>
    <scope>NUCLEOTIDE SEQUENCE</scope>
    <source>
        <tissue evidence="1">Leaf</tissue>
    </source>
</reference>
<proteinExistence type="predicted"/>
<name>A0A2P2PAR8_RHIMU</name>
<dbReference type="AlphaFoldDB" id="A0A2P2PAR8"/>
<dbReference type="EMBL" id="GGEC01071374">
    <property type="protein sequence ID" value="MBX51858.1"/>
    <property type="molecule type" value="Transcribed_RNA"/>
</dbReference>
<protein>
    <submittedName>
        <fullName evidence="1">Uncharacterized protein</fullName>
    </submittedName>
</protein>